<dbReference type="PANTHER" id="PTHR46516">
    <property type="entry name" value="TRNA-SPECIFIC ADENOSINE DEAMINASE 1"/>
    <property type="match status" value="1"/>
</dbReference>
<sequence>MSALEVNEIANNCIKIYNDLPKSGKPKENEWTVLSCFVQRDKIFGAIKVVSLGTGSKCLPCGDASILPKDGCEEMGDLVISLKRNAQTDDVSTETKPNLVDIHRTGAKCLPSSKQDPKLPGKDYHVLGQVRTKPGRGDRTLSVSCSDKIAKWIQLGVQGSLLSLLLTEPIYISHFIFGAGVPFSKDSLTRALVTRNESHLKPKSTPHFYQCVECFPNIKSDKKLRPAPNSIIWIYNFYLRICKYNLYKSFQNILMRNKIIEERICKAENLEDIPYNRMKRKAITYNDKWAEVKKNFFKIWPTKPDMFDFCIKNY</sequence>
<evidence type="ECO:0000256" key="6">
    <source>
        <dbReference type="ARBA" id="ARBA00037784"/>
    </source>
</evidence>
<dbReference type="EMBL" id="FZQP02003223">
    <property type="protein sequence ID" value="VVC97600.1"/>
    <property type="molecule type" value="Genomic_DNA"/>
</dbReference>
<keyword evidence="3" id="KW-0378">Hydrolase</keyword>
<dbReference type="GO" id="GO:0043829">
    <property type="term" value="F:tRNA-specific adenosine-37 deaminase activity"/>
    <property type="evidence" value="ECO:0007669"/>
    <property type="project" value="UniProtKB-EC"/>
</dbReference>
<evidence type="ECO:0000256" key="2">
    <source>
        <dbReference type="ARBA" id="ARBA00022723"/>
    </source>
</evidence>
<comment type="catalytic activity">
    <reaction evidence="11">
        <text>adenosine(37) in tRNA(Ala) + H2O + H(+) = inosine(37) in tRNA(Ala) + NH4(+)</text>
        <dbReference type="Rhea" id="RHEA:50968"/>
        <dbReference type="Rhea" id="RHEA-COMP:12855"/>
        <dbReference type="Rhea" id="RHEA-COMP:12856"/>
        <dbReference type="ChEBI" id="CHEBI:15377"/>
        <dbReference type="ChEBI" id="CHEBI:15378"/>
        <dbReference type="ChEBI" id="CHEBI:28938"/>
        <dbReference type="ChEBI" id="CHEBI:74411"/>
        <dbReference type="ChEBI" id="CHEBI:82852"/>
        <dbReference type="EC" id="3.5.4.34"/>
    </reaction>
</comment>
<feature type="non-terminal residue" evidence="13">
    <location>
        <position position="314"/>
    </location>
</feature>
<dbReference type="SMART" id="SM00552">
    <property type="entry name" value="ADEAMc"/>
    <property type="match status" value="1"/>
</dbReference>
<accession>A0A5E4QH45</accession>
<evidence type="ECO:0000256" key="5">
    <source>
        <dbReference type="ARBA" id="ARBA00037026"/>
    </source>
</evidence>
<keyword evidence="1" id="KW-0819">tRNA processing</keyword>
<dbReference type="InterPro" id="IPR002466">
    <property type="entry name" value="A_deamin"/>
</dbReference>
<dbReference type="AlphaFoldDB" id="A0A5E4QH45"/>
<dbReference type="GO" id="GO:0008033">
    <property type="term" value="P:tRNA processing"/>
    <property type="evidence" value="ECO:0007669"/>
    <property type="project" value="UniProtKB-KW"/>
</dbReference>
<evidence type="ECO:0000313" key="14">
    <source>
        <dbReference type="Proteomes" id="UP000324832"/>
    </source>
</evidence>
<protein>
    <recommendedName>
        <fullName evidence="9">tRNA-specific adenosine deaminase 1</fullName>
        <ecNumber evidence="8">3.5.4.34</ecNumber>
    </recommendedName>
    <alternativeName>
        <fullName evidence="10">tRNA-specific adenosine-37 deaminase</fullName>
    </alternativeName>
</protein>
<comment type="cofactor">
    <cofactor evidence="5">
        <name>1D-myo-inositol hexakisphosphate</name>
        <dbReference type="ChEBI" id="CHEBI:58130"/>
    </cofactor>
</comment>
<gene>
    <name evidence="13" type="ORF">LSINAPIS_LOCUS8838</name>
</gene>
<dbReference type="Proteomes" id="UP000324832">
    <property type="component" value="Unassembled WGS sequence"/>
</dbReference>
<dbReference type="EC" id="3.5.4.34" evidence="8"/>
<comment type="similarity">
    <text evidence="7">Belongs to the ADAT1 family.</text>
</comment>
<dbReference type="GO" id="GO:0003723">
    <property type="term" value="F:RNA binding"/>
    <property type="evidence" value="ECO:0007669"/>
    <property type="project" value="InterPro"/>
</dbReference>
<feature type="domain" description="A to I editase" evidence="12">
    <location>
        <begin position="59"/>
        <end position="209"/>
    </location>
</feature>
<keyword evidence="14" id="KW-1185">Reference proteome</keyword>
<organism evidence="13 14">
    <name type="scientific">Leptidea sinapis</name>
    <dbReference type="NCBI Taxonomy" id="189913"/>
    <lineage>
        <taxon>Eukaryota</taxon>
        <taxon>Metazoa</taxon>
        <taxon>Ecdysozoa</taxon>
        <taxon>Arthropoda</taxon>
        <taxon>Hexapoda</taxon>
        <taxon>Insecta</taxon>
        <taxon>Pterygota</taxon>
        <taxon>Neoptera</taxon>
        <taxon>Endopterygota</taxon>
        <taxon>Lepidoptera</taxon>
        <taxon>Glossata</taxon>
        <taxon>Ditrysia</taxon>
        <taxon>Papilionoidea</taxon>
        <taxon>Pieridae</taxon>
        <taxon>Dismorphiinae</taxon>
        <taxon>Leptidea</taxon>
    </lineage>
</organism>
<evidence type="ECO:0000256" key="10">
    <source>
        <dbReference type="ARBA" id="ARBA00041760"/>
    </source>
</evidence>
<dbReference type="PROSITE" id="PS50141">
    <property type="entry name" value="A_DEAMIN_EDITASE"/>
    <property type="match status" value="1"/>
</dbReference>
<dbReference type="Pfam" id="PF02137">
    <property type="entry name" value="A_deamin"/>
    <property type="match status" value="1"/>
</dbReference>
<evidence type="ECO:0000313" key="13">
    <source>
        <dbReference type="EMBL" id="VVC97600.1"/>
    </source>
</evidence>
<evidence type="ECO:0000256" key="3">
    <source>
        <dbReference type="ARBA" id="ARBA00022801"/>
    </source>
</evidence>
<evidence type="ECO:0000256" key="9">
    <source>
        <dbReference type="ARBA" id="ARBA00040502"/>
    </source>
</evidence>
<dbReference type="PANTHER" id="PTHR46516:SF1">
    <property type="entry name" value="TRNA-SPECIFIC ADENOSINE DEAMINASE 1"/>
    <property type="match status" value="1"/>
</dbReference>
<evidence type="ECO:0000256" key="1">
    <source>
        <dbReference type="ARBA" id="ARBA00022694"/>
    </source>
</evidence>
<reference evidence="13 14" key="1">
    <citation type="submission" date="2017-07" db="EMBL/GenBank/DDBJ databases">
        <authorList>
            <person name="Talla V."/>
            <person name="Backstrom N."/>
        </authorList>
    </citation>
    <scope>NUCLEOTIDE SEQUENCE [LARGE SCALE GENOMIC DNA]</scope>
</reference>
<evidence type="ECO:0000256" key="11">
    <source>
        <dbReference type="ARBA" id="ARBA00047635"/>
    </source>
</evidence>
<name>A0A5E4QH45_9NEOP</name>
<dbReference type="GO" id="GO:0046872">
    <property type="term" value="F:metal ion binding"/>
    <property type="evidence" value="ECO:0007669"/>
    <property type="project" value="UniProtKB-KW"/>
</dbReference>
<evidence type="ECO:0000259" key="12">
    <source>
        <dbReference type="PROSITE" id="PS50141"/>
    </source>
</evidence>
<proteinExistence type="inferred from homology"/>
<keyword evidence="4" id="KW-0862">Zinc</keyword>
<evidence type="ECO:0000256" key="7">
    <source>
        <dbReference type="ARBA" id="ARBA00038326"/>
    </source>
</evidence>
<evidence type="ECO:0000256" key="4">
    <source>
        <dbReference type="ARBA" id="ARBA00022833"/>
    </source>
</evidence>
<evidence type="ECO:0000256" key="8">
    <source>
        <dbReference type="ARBA" id="ARBA00038940"/>
    </source>
</evidence>
<comment type="function">
    <text evidence="6">Specifically deaminates adenosine-37 to inosine in tRNA-Ala.</text>
</comment>
<keyword evidence="2" id="KW-0479">Metal-binding</keyword>